<organism evidence="2 3">
    <name type="scientific">Kitasatospora setae (strain ATCC 33774 / DSM 43861 / JCM 3304 / KCC A-0304 / NBRC 14216 / KM-6054)</name>
    <name type="common">Streptomyces setae</name>
    <dbReference type="NCBI Taxonomy" id="452652"/>
    <lineage>
        <taxon>Bacteria</taxon>
        <taxon>Bacillati</taxon>
        <taxon>Actinomycetota</taxon>
        <taxon>Actinomycetes</taxon>
        <taxon>Kitasatosporales</taxon>
        <taxon>Streptomycetaceae</taxon>
        <taxon>Kitasatospora</taxon>
    </lineage>
</organism>
<dbReference type="eggNOG" id="COG1661">
    <property type="taxonomic scope" value="Bacteria"/>
</dbReference>
<dbReference type="Gene3D" id="3.30.1330.80">
    <property type="entry name" value="Hypothetical protein, similar to alpha- acetolactate decarboxylase, domain 2"/>
    <property type="match status" value="1"/>
</dbReference>
<evidence type="ECO:0000313" key="2">
    <source>
        <dbReference type="EMBL" id="BAJ26808.1"/>
    </source>
</evidence>
<keyword evidence="3" id="KW-1185">Reference proteome</keyword>
<dbReference type="RefSeq" id="WP_014134127.1">
    <property type="nucleotide sequence ID" value="NC_016109.1"/>
</dbReference>
<name>E4N6H7_KITSK</name>
<dbReference type="SUPFAM" id="SSF117856">
    <property type="entry name" value="AF0104/ALDC/Ptd012-like"/>
    <property type="match status" value="1"/>
</dbReference>
<evidence type="ECO:0000313" key="3">
    <source>
        <dbReference type="Proteomes" id="UP000007076"/>
    </source>
</evidence>
<reference evidence="2 3" key="1">
    <citation type="journal article" date="2010" name="DNA Res.">
        <title>Genome sequence of Kitasatospora setae NBRC 14216T: an evolutionary snapshot of the family Streptomycetaceae.</title>
        <authorList>
            <person name="Ichikawa N."/>
            <person name="Oguchi A."/>
            <person name="Ikeda H."/>
            <person name="Ishikawa J."/>
            <person name="Kitani S."/>
            <person name="Watanabe Y."/>
            <person name="Nakamura S."/>
            <person name="Katano Y."/>
            <person name="Kishi E."/>
            <person name="Sasagawa M."/>
            <person name="Ankai A."/>
            <person name="Fukui S."/>
            <person name="Hashimoto Y."/>
            <person name="Kamata S."/>
            <person name="Otoguro M."/>
            <person name="Tanikawa S."/>
            <person name="Nihira T."/>
            <person name="Horinouchi S."/>
            <person name="Ohnishi Y."/>
            <person name="Hayakawa M."/>
            <person name="Kuzuyama T."/>
            <person name="Arisawa A."/>
            <person name="Nomoto F."/>
            <person name="Miura H."/>
            <person name="Takahashi Y."/>
            <person name="Fujita N."/>
        </authorList>
    </citation>
    <scope>NUCLEOTIDE SEQUENCE [LARGE SCALE GENOMIC DNA]</scope>
    <source>
        <strain evidence="3">ATCC 33774 / DSM 43861 / JCM 3304 / KCC A-0304 / NBRC 14216 / KM-6054</strain>
    </source>
</reference>
<dbReference type="HOGENOM" id="CLU_2167574_0_0_11"/>
<dbReference type="Pfam" id="PF03479">
    <property type="entry name" value="PCC"/>
    <property type="match status" value="1"/>
</dbReference>
<dbReference type="EMBL" id="AP010968">
    <property type="protein sequence ID" value="BAJ26808.1"/>
    <property type="molecule type" value="Genomic_DNA"/>
</dbReference>
<sequence>MELIILGDDGDAIEALAAIAGERGITDAAVVSLVGAARSFTVSTMNADRPWEKVHTAGRLAEVAGNGEIRDGVPNIHVTCGLEGGRALSGHLETAEVGGPYTLHVYLQRL</sequence>
<evidence type="ECO:0000259" key="1">
    <source>
        <dbReference type="PROSITE" id="PS51742"/>
    </source>
</evidence>
<dbReference type="KEGG" id="ksk:KSE_09720"/>
<dbReference type="AlphaFoldDB" id="E4N6H7"/>
<gene>
    <name evidence="2" type="ordered locus">KSE_09720</name>
</gene>
<dbReference type="Proteomes" id="UP000007076">
    <property type="component" value="Chromosome"/>
</dbReference>
<accession>E4N6H7</accession>
<feature type="domain" description="PPC" evidence="1">
    <location>
        <begin position="1"/>
        <end position="110"/>
    </location>
</feature>
<dbReference type="PROSITE" id="PS51742">
    <property type="entry name" value="PPC"/>
    <property type="match status" value="1"/>
</dbReference>
<proteinExistence type="predicted"/>
<protein>
    <recommendedName>
        <fullName evidence="1">PPC domain-containing protein</fullName>
    </recommendedName>
</protein>
<dbReference type="InterPro" id="IPR005175">
    <property type="entry name" value="PPC_dom"/>
</dbReference>
<dbReference type="PATRIC" id="fig|452652.3.peg.963"/>